<evidence type="ECO:0000256" key="1">
    <source>
        <dbReference type="ARBA" id="ARBA00022701"/>
    </source>
</evidence>
<evidence type="ECO:0000256" key="2">
    <source>
        <dbReference type="ARBA" id="ARBA00022741"/>
    </source>
</evidence>
<feature type="coiled-coil region" evidence="8">
    <location>
        <begin position="378"/>
        <end position="473"/>
    </location>
</feature>
<evidence type="ECO:0000256" key="7">
    <source>
        <dbReference type="RuleBase" id="RU000394"/>
    </source>
</evidence>
<keyword evidence="1 7" id="KW-0493">Microtubule</keyword>
<dbReference type="GO" id="GO:0008017">
    <property type="term" value="F:microtubule binding"/>
    <property type="evidence" value="ECO:0007669"/>
    <property type="project" value="InterPro"/>
</dbReference>
<evidence type="ECO:0000256" key="8">
    <source>
        <dbReference type="SAM" id="Coils"/>
    </source>
</evidence>
<keyword evidence="4 8" id="KW-0175">Coiled coil</keyword>
<dbReference type="EMBL" id="KL662144">
    <property type="protein sequence ID" value="KFM27254.1"/>
    <property type="molecule type" value="Genomic_DNA"/>
</dbReference>
<keyword evidence="5 6" id="KW-0505">Motor protein</keyword>
<keyword evidence="3 6" id="KW-0067">ATP-binding</keyword>
<dbReference type="GO" id="GO:0005524">
    <property type="term" value="F:ATP binding"/>
    <property type="evidence" value="ECO:0007669"/>
    <property type="project" value="UniProtKB-UniRule"/>
</dbReference>
<feature type="region of interest" description="Disordered" evidence="9">
    <location>
        <begin position="732"/>
        <end position="758"/>
    </location>
</feature>
<accession>A0A087SNF0</accession>
<dbReference type="Pfam" id="PF00225">
    <property type="entry name" value="Kinesin"/>
    <property type="match status" value="1"/>
</dbReference>
<organism evidence="11 12">
    <name type="scientific">Auxenochlorella protothecoides</name>
    <name type="common">Green microalga</name>
    <name type="synonym">Chlorella protothecoides</name>
    <dbReference type="NCBI Taxonomy" id="3075"/>
    <lineage>
        <taxon>Eukaryota</taxon>
        <taxon>Viridiplantae</taxon>
        <taxon>Chlorophyta</taxon>
        <taxon>core chlorophytes</taxon>
        <taxon>Trebouxiophyceae</taxon>
        <taxon>Chlorellales</taxon>
        <taxon>Chlorellaceae</taxon>
        <taxon>Auxenochlorella</taxon>
    </lineage>
</organism>
<dbReference type="AlphaFoldDB" id="A0A087SNF0"/>
<dbReference type="InterPro" id="IPR036961">
    <property type="entry name" value="Kinesin_motor_dom_sf"/>
</dbReference>
<dbReference type="InterPro" id="IPR019821">
    <property type="entry name" value="Kinesin_motor_CS"/>
</dbReference>
<evidence type="ECO:0000256" key="4">
    <source>
        <dbReference type="ARBA" id="ARBA00023054"/>
    </source>
</evidence>
<evidence type="ECO:0000256" key="3">
    <source>
        <dbReference type="ARBA" id="ARBA00022840"/>
    </source>
</evidence>
<evidence type="ECO:0000256" key="9">
    <source>
        <dbReference type="SAM" id="MobiDB-lite"/>
    </source>
</evidence>
<dbReference type="GO" id="GO:0003777">
    <property type="term" value="F:microtubule motor activity"/>
    <property type="evidence" value="ECO:0007669"/>
    <property type="project" value="InterPro"/>
</dbReference>
<comment type="similarity">
    <text evidence="6 7">Belongs to the TRAFAC class myosin-kinesin ATPase superfamily. Kinesin family.</text>
</comment>
<proteinExistence type="inferred from homology"/>
<dbReference type="Gene3D" id="3.40.850.10">
    <property type="entry name" value="Kinesin motor domain"/>
    <property type="match status" value="1"/>
</dbReference>
<dbReference type="PANTHER" id="PTHR47968:SF36">
    <property type="entry name" value="KINESIN HEAVY CHAIN ISOFORM X1"/>
    <property type="match status" value="1"/>
</dbReference>
<evidence type="ECO:0000256" key="5">
    <source>
        <dbReference type="ARBA" id="ARBA00023175"/>
    </source>
</evidence>
<dbReference type="Proteomes" id="UP000028924">
    <property type="component" value="Unassembled WGS sequence"/>
</dbReference>
<evidence type="ECO:0000313" key="12">
    <source>
        <dbReference type="Proteomes" id="UP000028924"/>
    </source>
</evidence>
<dbReference type="CDD" id="cd00106">
    <property type="entry name" value="KISc"/>
    <property type="match status" value="1"/>
</dbReference>
<evidence type="ECO:0000256" key="6">
    <source>
        <dbReference type="PROSITE-ProRule" id="PRU00283"/>
    </source>
</evidence>
<dbReference type="GO" id="GO:0007018">
    <property type="term" value="P:microtubule-based movement"/>
    <property type="evidence" value="ECO:0007669"/>
    <property type="project" value="InterPro"/>
</dbReference>
<dbReference type="PRINTS" id="PR00380">
    <property type="entry name" value="KINESINHEAVY"/>
</dbReference>
<dbReference type="eggNOG" id="KOG0240">
    <property type="taxonomic scope" value="Eukaryota"/>
</dbReference>
<dbReference type="InterPro" id="IPR027640">
    <property type="entry name" value="Kinesin-like_fam"/>
</dbReference>
<dbReference type="PROSITE" id="PS00411">
    <property type="entry name" value="KINESIN_MOTOR_1"/>
    <property type="match status" value="1"/>
</dbReference>
<evidence type="ECO:0000259" key="10">
    <source>
        <dbReference type="PROSITE" id="PS50067"/>
    </source>
</evidence>
<protein>
    <recommendedName>
        <fullName evidence="7">Kinesin-like protein</fullName>
    </recommendedName>
</protein>
<feature type="domain" description="Kinesin motor" evidence="10">
    <location>
        <begin position="1"/>
        <end position="291"/>
    </location>
</feature>
<name>A0A087SNF0_AUXPR</name>
<gene>
    <name evidence="11" type="ORF">F751_4524</name>
</gene>
<dbReference type="SMART" id="SM00129">
    <property type="entry name" value="KISc"/>
    <property type="match status" value="1"/>
</dbReference>
<dbReference type="GO" id="GO:0005874">
    <property type="term" value="C:microtubule"/>
    <property type="evidence" value="ECO:0007669"/>
    <property type="project" value="UniProtKB-KW"/>
</dbReference>
<keyword evidence="12" id="KW-1185">Reference proteome</keyword>
<dbReference type="KEGG" id="apro:F751_4524"/>
<dbReference type="InterPro" id="IPR001752">
    <property type="entry name" value="Kinesin_motor_dom"/>
</dbReference>
<dbReference type="InterPro" id="IPR027417">
    <property type="entry name" value="P-loop_NTPase"/>
</dbReference>
<sequence length="788" mass="84645">MDPPRLVESLSSREVLPPSASQADVYAAAVRPIVEDVLAGYNGTVMAYGQTGAGKTHTLSSVAPETIGAVPRAAAEVFAGVQRGGEDVHAVYMSYVQIYMELIQDLLAPESENLQIREGEAGVFIAGVRQVEVRRLEDCLELLQAGDRNRTTAFTAMNAVSSRSHAVFMLTVVKRKPVGDGSDLHRVRIGKLFMVDLAGSERLKKSGSTGLRASEAKSINLSLTTLGMCINARADPAATHVPFRDSKLTRLLQDSLGGNAKTSLIVAVSDAYEHVEESVQSLAFGMRAMRVTTQPKVNERLDFASLAMGLKEGLGQASAAAAPHDARALALERSLLAQESELEYLQHALQAERERVRQTAAGAAHDREALDRVRAQEAEALRSEVAALQAEVERARGEAAAAEALRREEEARHASECAELRGAAAAAAAAAEQATDRLARATEEHAVAAVGAARRAEAERAAAAAAAAEAQRALEAELAGLAPRLATAEQQLAGSRRLQDMLTVQHEQQLAELQSKAEGELRAQKEAARGEIFAAQEGAARAECEARDTISRLEGELERSQAYGRELQQRVDVLEAEILQAADHSAHAAAALRAANESLARERELGRALQRRLAAGERSRETMAASWREHKRVSDAARTVQRAYRAYRLRIIRDQAHAGSRALTDARSRLGSLAAERDALARKRRADLAFSGQTLVRENLAVLQEGVESIVAAFLLPARDLKSLARYAQKVGGQTPGGLRTPTSAVRGEATPTLSRAGSMTGTEGLIRAFHPLMQSVRSTPRATRLKD</sequence>
<dbReference type="GeneID" id="23615915"/>
<dbReference type="PANTHER" id="PTHR47968">
    <property type="entry name" value="CENTROMERE PROTEIN E"/>
    <property type="match status" value="1"/>
</dbReference>
<feature type="binding site" evidence="6">
    <location>
        <begin position="49"/>
        <end position="56"/>
    </location>
    <ligand>
        <name>ATP</name>
        <dbReference type="ChEBI" id="CHEBI:30616"/>
    </ligand>
</feature>
<dbReference type="SUPFAM" id="SSF52540">
    <property type="entry name" value="P-loop containing nucleoside triphosphate hydrolases"/>
    <property type="match status" value="1"/>
</dbReference>
<dbReference type="RefSeq" id="XP_011400221.1">
    <property type="nucleotide sequence ID" value="XM_011401919.1"/>
</dbReference>
<reference evidence="11 12" key="1">
    <citation type="journal article" date="2014" name="BMC Genomics">
        <title>Oil accumulation mechanisms of the oleaginous microalga Chlorella protothecoides revealed through its genome, transcriptomes, and proteomes.</title>
        <authorList>
            <person name="Gao C."/>
            <person name="Wang Y."/>
            <person name="Shen Y."/>
            <person name="Yan D."/>
            <person name="He X."/>
            <person name="Dai J."/>
            <person name="Wu Q."/>
        </authorList>
    </citation>
    <scope>NUCLEOTIDE SEQUENCE [LARGE SCALE GENOMIC DNA]</scope>
    <source>
        <strain evidence="11 12">0710</strain>
    </source>
</reference>
<dbReference type="PROSITE" id="PS50067">
    <property type="entry name" value="KINESIN_MOTOR_2"/>
    <property type="match status" value="1"/>
</dbReference>
<evidence type="ECO:0000313" key="11">
    <source>
        <dbReference type="EMBL" id="KFM27254.1"/>
    </source>
</evidence>
<dbReference type="OrthoDB" id="3176171at2759"/>
<feature type="coiled-coil region" evidence="8">
    <location>
        <begin position="550"/>
        <end position="577"/>
    </location>
</feature>
<keyword evidence="2 6" id="KW-0547">Nucleotide-binding</keyword>
<dbReference type="STRING" id="3075.A0A087SNF0"/>